<accession>A9V1U5</accession>
<dbReference type="OMA" id="HIGKERG"/>
<feature type="region of interest" description="Disordered" evidence="1">
    <location>
        <begin position="355"/>
        <end position="385"/>
    </location>
</feature>
<dbReference type="InterPro" id="IPR033614">
    <property type="entry name" value="RASSF1-6"/>
</dbReference>
<feature type="domain" description="SARAH" evidence="2">
    <location>
        <begin position="418"/>
        <end position="465"/>
    </location>
</feature>
<protein>
    <recommendedName>
        <fullName evidence="2">SARAH domain-containing protein</fullName>
    </recommendedName>
</protein>
<feature type="compositionally biased region" description="Basic and acidic residues" evidence="1">
    <location>
        <begin position="529"/>
        <end position="541"/>
    </location>
</feature>
<feature type="region of interest" description="Disordered" evidence="1">
    <location>
        <begin position="244"/>
        <end position="270"/>
    </location>
</feature>
<dbReference type="InterPro" id="IPR038095">
    <property type="entry name" value="Costars_sf"/>
</dbReference>
<dbReference type="GO" id="GO:0007165">
    <property type="term" value="P:signal transduction"/>
    <property type="evidence" value="ECO:0000318"/>
    <property type="project" value="GO_Central"/>
</dbReference>
<dbReference type="Proteomes" id="UP000001357">
    <property type="component" value="Unassembled WGS sequence"/>
</dbReference>
<reference evidence="3 4" key="1">
    <citation type="journal article" date="2008" name="Nature">
        <title>The genome of the choanoflagellate Monosiga brevicollis and the origin of metazoans.</title>
        <authorList>
            <consortium name="JGI Sequencing"/>
            <person name="King N."/>
            <person name="Westbrook M.J."/>
            <person name="Young S.L."/>
            <person name="Kuo A."/>
            <person name="Abedin M."/>
            <person name="Chapman J."/>
            <person name="Fairclough S."/>
            <person name="Hellsten U."/>
            <person name="Isogai Y."/>
            <person name="Letunic I."/>
            <person name="Marr M."/>
            <person name="Pincus D."/>
            <person name="Putnam N."/>
            <person name="Rokas A."/>
            <person name="Wright K.J."/>
            <person name="Zuzow R."/>
            <person name="Dirks W."/>
            <person name="Good M."/>
            <person name="Goodstein D."/>
            <person name="Lemons D."/>
            <person name="Li W."/>
            <person name="Lyons J.B."/>
            <person name="Morris A."/>
            <person name="Nichols S."/>
            <person name="Richter D.J."/>
            <person name="Salamov A."/>
            <person name="Bork P."/>
            <person name="Lim W.A."/>
            <person name="Manning G."/>
            <person name="Miller W.T."/>
            <person name="McGinnis W."/>
            <person name="Shapiro H."/>
            <person name="Tjian R."/>
            <person name="Grigoriev I.V."/>
            <person name="Rokhsar D."/>
        </authorList>
    </citation>
    <scope>NUCLEOTIDE SEQUENCE [LARGE SCALE GENOMIC DNA]</scope>
    <source>
        <strain evidence="4">MX1 / ATCC 50154</strain>
    </source>
</reference>
<name>A9V1U5_MONBE</name>
<dbReference type="AlphaFoldDB" id="A9V1U5"/>
<dbReference type="EMBL" id="CH991554">
    <property type="protein sequence ID" value="EDQ88624.1"/>
    <property type="molecule type" value="Genomic_DNA"/>
</dbReference>
<dbReference type="Pfam" id="PF16517">
    <property type="entry name" value="Nore1-SARAH"/>
    <property type="match status" value="1"/>
</dbReference>
<dbReference type="InterPro" id="IPR011524">
    <property type="entry name" value="SARAH_dom"/>
</dbReference>
<dbReference type="CDD" id="cd21885">
    <property type="entry name" value="SARAH_RASSF1-like"/>
    <property type="match status" value="1"/>
</dbReference>
<dbReference type="Gene3D" id="1.20.5.110">
    <property type="match status" value="1"/>
</dbReference>
<dbReference type="KEGG" id="mbr:MONBRDRAFT_32809"/>
<dbReference type="GeneID" id="5892012"/>
<keyword evidence="4" id="KW-1185">Reference proteome</keyword>
<dbReference type="InParanoid" id="A9V1U5"/>
<dbReference type="RefSeq" id="XP_001746728.1">
    <property type="nucleotide sequence ID" value="XM_001746676.1"/>
</dbReference>
<feature type="compositionally biased region" description="Polar residues" evidence="1">
    <location>
        <begin position="244"/>
        <end position="268"/>
    </location>
</feature>
<evidence type="ECO:0000313" key="3">
    <source>
        <dbReference type="EMBL" id="EDQ88624.1"/>
    </source>
</evidence>
<evidence type="ECO:0000313" key="4">
    <source>
        <dbReference type="Proteomes" id="UP000001357"/>
    </source>
</evidence>
<dbReference type="PROSITE" id="PS50951">
    <property type="entry name" value="SARAH"/>
    <property type="match status" value="1"/>
</dbReference>
<organism evidence="3 4">
    <name type="scientific">Monosiga brevicollis</name>
    <name type="common">Choanoflagellate</name>
    <dbReference type="NCBI Taxonomy" id="81824"/>
    <lineage>
        <taxon>Eukaryota</taxon>
        <taxon>Choanoflagellata</taxon>
        <taxon>Craspedida</taxon>
        <taxon>Salpingoecidae</taxon>
        <taxon>Monosiga</taxon>
    </lineage>
</organism>
<proteinExistence type="predicted"/>
<gene>
    <name evidence="3" type="ORF">MONBRDRAFT_32809</name>
</gene>
<feature type="region of interest" description="Disordered" evidence="1">
    <location>
        <begin position="617"/>
        <end position="636"/>
    </location>
</feature>
<evidence type="ECO:0000259" key="2">
    <source>
        <dbReference type="PROSITE" id="PS50951"/>
    </source>
</evidence>
<feature type="region of interest" description="Disordered" evidence="1">
    <location>
        <begin position="513"/>
        <end position="549"/>
    </location>
</feature>
<dbReference type="PANTHER" id="PTHR22738:SF10">
    <property type="entry name" value="RAS ASSOCIATION DOMAIN-CONTAINING PROTEIN 1 HOMOLOG"/>
    <property type="match status" value="1"/>
</dbReference>
<sequence>MTMTSRLDPILRELDEIEALLAESFEPQHTPAWYRDAQSDGMRQQLLSKLDRLETQVESDFNEDRDAVDDLLQALGQLRQEALLEEAYVRELREAEAESNIDAETRSRAVRWLNRNLRRLLSAIKGRGHEDAQGRPVISMRELLQDDIAHGFESIEGIVETAVQRGLLREAFSEDLEPYFIVVGAPPRDDDATNCSSTALFFQFATCVKLSRLRLLLALTQSHKLVASFGSVDTRMLRMSVIQPQGTADGSGQSTGGKQSPALSSPSMSAEVVPDIDVTTADGNAPAPVVHNSGAHTLSADDLKLLLRPQTQARRRSHSMRHRSATFNMRESLSSVTQDTLSKYCSLVWGEALPEAPSVEGSPANGTAARSQDKVEGNGSNGISADAVGTASMNVAGRHRKTPHELLEEQFRKRPELNVDWSKFAVPELENFLRVLEAEEKLHQEQVVNLYRAKRAKLQRKIDLLLKQSVTADAGSGEATDVTKSASNVPHVAAAASVVPGPIAADLHHTLERHDSEAGTVESSRIRLRREQPAKSDDRSKFQRSRSARATAVASQLDQNVGSEGFVGRRRAVTDQRDSLRNRSQVISVYRRRSQAVDAANVKPRQAVTLLLDSVDEDGEDSAGSAPVLAEEQTSSPNVTVRKNRMRKQHKSLFVDDVVDPLNIEEQTGINKELASLAASWIDSELRQVMQVLLDSDSRDEQGRPCITMAELRRSGVTTMVESLGGCLHIGKERGVFAFDGALDSHTPDDTLVTLLQATLPSKPYKVRDLHLSTRRRVRQIDAHSHISVV</sequence>
<dbReference type="Gene3D" id="1.10.10.1540">
    <property type="entry name" value="Costar domain"/>
    <property type="match status" value="1"/>
</dbReference>
<dbReference type="PANTHER" id="PTHR22738">
    <property type="entry name" value="RASSF"/>
    <property type="match status" value="1"/>
</dbReference>
<evidence type="ECO:0000256" key="1">
    <source>
        <dbReference type="SAM" id="MobiDB-lite"/>
    </source>
</evidence>